<dbReference type="KEGG" id="aka:TKWG_21655"/>
<dbReference type="AlphaFoldDB" id="I3UG74"/>
<protein>
    <submittedName>
        <fullName evidence="1">Uncharacterized protein</fullName>
    </submittedName>
</protein>
<dbReference type="EMBL" id="CP003555">
    <property type="protein sequence ID" value="AFK64012.1"/>
    <property type="molecule type" value="Genomic_DNA"/>
</dbReference>
<organism evidence="1 2">
    <name type="scientific">Advenella kashmirensis (strain DSM 17095 / LMG 22695 / WT001)</name>
    <name type="common">Tetrathiobacter kashmirensis</name>
    <dbReference type="NCBI Taxonomy" id="1036672"/>
    <lineage>
        <taxon>Bacteria</taxon>
        <taxon>Pseudomonadati</taxon>
        <taxon>Pseudomonadota</taxon>
        <taxon>Betaproteobacteria</taxon>
        <taxon>Burkholderiales</taxon>
        <taxon>Alcaligenaceae</taxon>
    </lineage>
</organism>
<keyword evidence="2" id="KW-1185">Reference proteome</keyword>
<reference evidence="1 2" key="1">
    <citation type="journal article" date="2011" name="J. Bacteriol.">
        <title>Whole-genome shotgun sequencing of the sulfur-oxidizing chemoautotroph Tetrathiobacter kashmirensis.</title>
        <authorList>
            <person name="Ghosh W."/>
            <person name="George A."/>
            <person name="Agarwal A."/>
            <person name="Raj P."/>
            <person name="Alam M."/>
            <person name="Pyne P."/>
            <person name="Das Gupta S.K."/>
        </authorList>
    </citation>
    <scope>NUCLEOTIDE SEQUENCE [LARGE SCALE GENOMIC DNA]</scope>
    <source>
        <strain evidence="1 2">WT001</strain>
    </source>
</reference>
<accession>I3UG74</accession>
<dbReference type="HOGENOM" id="CLU_3195122_0_0_4"/>
<evidence type="ECO:0000313" key="1">
    <source>
        <dbReference type="EMBL" id="AFK64012.1"/>
    </source>
</evidence>
<dbReference type="Proteomes" id="UP000005267">
    <property type="component" value="Chromosome"/>
</dbReference>
<name>I3UG74_ADVKW</name>
<sequence>MAKRLAVIDGEVKVSSPEAFSELIKSEIARWRAILKPDAKNTAKR</sequence>
<reference evidence="2" key="2">
    <citation type="journal article" date="2013" name="PLoS ONE">
        <title>Genome implosion elicits host-confinement in Alcaligenaceae: evidence from the comparative genomics of Tetrathiobacter kashmirensis, a pathogen in the making.</title>
        <authorList>
            <person name="Ghosh W."/>
            <person name="Alam M."/>
            <person name="Roy C."/>
            <person name="Pyne P."/>
            <person name="George A."/>
            <person name="Chakraborty R."/>
            <person name="Majumder S."/>
            <person name="Agarwal A."/>
            <person name="Chakraborty S."/>
            <person name="Majumdar S."/>
            <person name="Gupta S.K."/>
        </authorList>
    </citation>
    <scope>NUCLEOTIDE SEQUENCE [LARGE SCALE GENOMIC DNA]</scope>
    <source>
        <strain evidence="2">WT001</strain>
    </source>
</reference>
<dbReference type="STRING" id="1036672.TKWG_21655"/>
<proteinExistence type="predicted"/>
<evidence type="ECO:0000313" key="2">
    <source>
        <dbReference type="Proteomes" id="UP000005267"/>
    </source>
</evidence>
<gene>
    <name evidence="1" type="ordered locus">TKWG_21655</name>
</gene>